<dbReference type="RefSeq" id="WP_112782641.1">
    <property type="nucleotide sequence ID" value="NZ_CP030041.1"/>
</dbReference>
<sequence>MKKLLFLMVLLFGLGLSSCQRAEKEVAKKPNILFLFADDLTYEAIHALGNEAIETPNLDRLVSRGTSFTHAYNMGGWNGAICAASRAMMISGRSIWHAKRISKDWSEGDSLALGNTWGQLMEDAGYQTYMTGKWHVEAPADVVFQEAKNVRPGMPNDYWSTVKDKKSLFAAVERGEDIRNMRPKGYYRPLDKNDTLWDPTDKSNGGFWEGGKHWSEVVKDDAKGFLDTSKDVDKPFFMYLAFNASHDPRQSPQEYLDKYPLEDLAIPANFLPEYPFKDAIGNSVGLRDEALAPFPRTPLAIKTHLQEYYAIISHMDAQIGEILAALETSGELENTYIFFTGDHGLAVGHHGLLGKQSMFDHSVRVPLMMAGPGVPKGKQVNADVYLQDIMATALELAEIQKPPYVDFNSLFGLAKGEHEGYYQEGIYGAYVGYQRMIRKDGYKLLVYPKMDKVLLFDMENDPQEMHDLADAPEQQERVKSLFEELMQLQQQMGDPLDISAIYAKL</sequence>
<dbReference type="SUPFAM" id="SSF53649">
    <property type="entry name" value="Alkaline phosphatase-like"/>
    <property type="match status" value="1"/>
</dbReference>
<evidence type="ECO:0000256" key="1">
    <source>
        <dbReference type="ARBA" id="ARBA00001913"/>
    </source>
</evidence>
<keyword evidence="5" id="KW-0378">Hydrolase</keyword>
<comment type="cofactor">
    <cofactor evidence="1">
        <name>Ca(2+)</name>
        <dbReference type="ChEBI" id="CHEBI:29108"/>
    </cofactor>
</comment>
<feature type="chain" id="PRO_5016232731" evidence="7">
    <location>
        <begin position="23"/>
        <end position="505"/>
    </location>
</feature>
<dbReference type="PANTHER" id="PTHR42693">
    <property type="entry name" value="ARYLSULFATASE FAMILY MEMBER"/>
    <property type="match status" value="1"/>
</dbReference>
<evidence type="ECO:0000256" key="5">
    <source>
        <dbReference type="ARBA" id="ARBA00022801"/>
    </source>
</evidence>
<evidence type="ECO:0000256" key="7">
    <source>
        <dbReference type="SAM" id="SignalP"/>
    </source>
</evidence>
<evidence type="ECO:0000256" key="6">
    <source>
        <dbReference type="ARBA" id="ARBA00022837"/>
    </source>
</evidence>
<dbReference type="GO" id="GO:0046872">
    <property type="term" value="F:metal ion binding"/>
    <property type="evidence" value="ECO:0007669"/>
    <property type="project" value="UniProtKB-KW"/>
</dbReference>
<dbReference type="CDD" id="cd16155">
    <property type="entry name" value="sulfatase_like"/>
    <property type="match status" value="1"/>
</dbReference>
<organism evidence="9 10">
    <name type="scientific">Echinicola strongylocentroti</name>
    <dbReference type="NCBI Taxonomy" id="1795355"/>
    <lineage>
        <taxon>Bacteria</taxon>
        <taxon>Pseudomonadati</taxon>
        <taxon>Bacteroidota</taxon>
        <taxon>Cytophagia</taxon>
        <taxon>Cytophagales</taxon>
        <taxon>Cyclobacteriaceae</taxon>
        <taxon>Echinicola</taxon>
    </lineage>
</organism>
<evidence type="ECO:0000313" key="9">
    <source>
        <dbReference type="EMBL" id="AWW29225.1"/>
    </source>
</evidence>
<proteinExistence type="inferred from homology"/>
<dbReference type="InterPro" id="IPR050738">
    <property type="entry name" value="Sulfatase"/>
</dbReference>
<keyword evidence="6" id="KW-0106">Calcium</keyword>
<dbReference type="AlphaFoldDB" id="A0A2Z4IEF1"/>
<keyword evidence="10" id="KW-1185">Reference proteome</keyword>
<evidence type="ECO:0000313" key="10">
    <source>
        <dbReference type="Proteomes" id="UP000248688"/>
    </source>
</evidence>
<evidence type="ECO:0000256" key="3">
    <source>
        <dbReference type="ARBA" id="ARBA00022723"/>
    </source>
</evidence>
<dbReference type="OrthoDB" id="9762324at2"/>
<dbReference type="Proteomes" id="UP000248688">
    <property type="component" value="Chromosome"/>
</dbReference>
<dbReference type="EMBL" id="CP030041">
    <property type="protein sequence ID" value="AWW29225.1"/>
    <property type="molecule type" value="Genomic_DNA"/>
</dbReference>
<dbReference type="PANTHER" id="PTHR42693:SF42">
    <property type="entry name" value="ARYLSULFATASE G"/>
    <property type="match status" value="1"/>
</dbReference>
<dbReference type="PROSITE" id="PS51257">
    <property type="entry name" value="PROKAR_LIPOPROTEIN"/>
    <property type="match status" value="1"/>
</dbReference>
<keyword evidence="3" id="KW-0479">Metal-binding</keyword>
<name>A0A2Z4IEF1_9BACT</name>
<dbReference type="GO" id="GO:0004065">
    <property type="term" value="F:arylsulfatase activity"/>
    <property type="evidence" value="ECO:0007669"/>
    <property type="project" value="TreeGrafter"/>
</dbReference>
<feature type="domain" description="Sulfatase N-terminal" evidence="8">
    <location>
        <begin position="30"/>
        <end position="398"/>
    </location>
</feature>
<reference evidence="9 10" key="1">
    <citation type="submission" date="2018-06" db="EMBL/GenBank/DDBJ databases">
        <title>Echinicola strongylocentroti sp. nov., isolated from a sea urchin Strongylocentrotus intermedius.</title>
        <authorList>
            <person name="Bae S.S."/>
        </authorList>
    </citation>
    <scope>NUCLEOTIDE SEQUENCE [LARGE SCALE GENOMIC DNA]</scope>
    <source>
        <strain evidence="9 10">MEBiC08714</strain>
    </source>
</reference>
<evidence type="ECO:0000256" key="4">
    <source>
        <dbReference type="ARBA" id="ARBA00022729"/>
    </source>
</evidence>
<dbReference type="InterPro" id="IPR000917">
    <property type="entry name" value="Sulfatase_N"/>
</dbReference>
<evidence type="ECO:0000256" key="2">
    <source>
        <dbReference type="ARBA" id="ARBA00008779"/>
    </source>
</evidence>
<accession>A0A2Z4IEF1</accession>
<dbReference type="InterPro" id="IPR017850">
    <property type="entry name" value="Alkaline_phosphatase_core_sf"/>
</dbReference>
<comment type="similarity">
    <text evidence="2">Belongs to the sulfatase family.</text>
</comment>
<evidence type="ECO:0000259" key="8">
    <source>
        <dbReference type="Pfam" id="PF00884"/>
    </source>
</evidence>
<dbReference type="Pfam" id="PF00884">
    <property type="entry name" value="Sulfatase"/>
    <property type="match status" value="1"/>
</dbReference>
<dbReference type="Gene3D" id="3.40.720.10">
    <property type="entry name" value="Alkaline Phosphatase, subunit A"/>
    <property type="match status" value="1"/>
</dbReference>
<feature type="signal peptide" evidence="7">
    <location>
        <begin position="1"/>
        <end position="22"/>
    </location>
</feature>
<keyword evidence="4 7" id="KW-0732">Signal</keyword>
<protein>
    <submittedName>
        <fullName evidence="9">Choline-sulfatase</fullName>
    </submittedName>
</protein>
<dbReference type="KEGG" id="est:DN752_03195"/>
<gene>
    <name evidence="9" type="ORF">DN752_03195</name>
</gene>